<evidence type="ECO:0000313" key="1">
    <source>
        <dbReference type="EMBL" id="SDE71204.1"/>
    </source>
</evidence>
<dbReference type="EMBL" id="FNAH01000010">
    <property type="protein sequence ID" value="SDE71204.1"/>
    <property type="molecule type" value="Genomic_DNA"/>
</dbReference>
<accession>A0A1G7F5K2</accession>
<evidence type="ECO:0000313" key="2">
    <source>
        <dbReference type="Proteomes" id="UP000199344"/>
    </source>
</evidence>
<dbReference type="AlphaFoldDB" id="A0A1G7F5K2"/>
<name>A0A1G7F5K2_9RHOB</name>
<sequence>MDATRSSPGAGASIPADLRPERLTQVEIIVRLDHGLYPQCVR</sequence>
<reference evidence="1 2" key="1">
    <citation type="submission" date="2016-10" db="EMBL/GenBank/DDBJ databases">
        <authorList>
            <person name="de Groot N.N."/>
        </authorList>
    </citation>
    <scope>NUCLEOTIDE SEQUENCE [LARGE SCALE GENOMIC DNA]</scope>
    <source>
        <strain evidence="1 2">DSM 22220</strain>
    </source>
</reference>
<keyword evidence="2" id="KW-1185">Reference proteome</keyword>
<dbReference type="Proteomes" id="UP000199344">
    <property type="component" value="Unassembled WGS sequence"/>
</dbReference>
<gene>
    <name evidence="1" type="ORF">SAMN05421538_11018</name>
</gene>
<proteinExistence type="predicted"/>
<organism evidence="1 2">
    <name type="scientific">Paracoccus isoporae</name>
    <dbReference type="NCBI Taxonomy" id="591205"/>
    <lineage>
        <taxon>Bacteria</taxon>
        <taxon>Pseudomonadati</taxon>
        <taxon>Pseudomonadota</taxon>
        <taxon>Alphaproteobacteria</taxon>
        <taxon>Rhodobacterales</taxon>
        <taxon>Paracoccaceae</taxon>
        <taxon>Paracoccus</taxon>
    </lineage>
</organism>
<dbReference type="STRING" id="591205.SAMN05421538_11018"/>
<protein>
    <submittedName>
        <fullName evidence="1">Uncharacterized protein</fullName>
    </submittedName>
</protein>